<dbReference type="GO" id="GO:0003700">
    <property type="term" value="F:DNA-binding transcription factor activity"/>
    <property type="evidence" value="ECO:0007669"/>
    <property type="project" value="InterPro"/>
</dbReference>
<dbReference type="GO" id="GO:0006351">
    <property type="term" value="P:DNA-templated transcription"/>
    <property type="evidence" value="ECO:0007669"/>
    <property type="project" value="TreeGrafter"/>
</dbReference>
<dbReference type="AlphaFoldDB" id="A0A0S2FI76"/>
<dbReference type="InterPro" id="IPR005119">
    <property type="entry name" value="LysR_subst-bd"/>
</dbReference>
<evidence type="ECO:0000313" key="7">
    <source>
        <dbReference type="Proteomes" id="UP000060787"/>
    </source>
</evidence>
<dbReference type="Gene3D" id="3.40.190.10">
    <property type="entry name" value="Periplasmic binding protein-like II"/>
    <property type="match status" value="2"/>
</dbReference>
<keyword evidence="4" id="KW-0804">Transcription</keyword>
<evidence type="ECO:0000256" key="2">
    <source>
        <dbReference type="ARBA" id="ARBA00023015"/>
    </source>
</evidence>
<protein>
    <submittedName>
        <fullName evidence="6">Bacterial regulatory helix-turn-helix, lysR family protein</fullName>
    </submittedName>
</protein>
<dbReference type="EMBL" id="CP011129">
    <property type="protein sequence ID" value="ALN83170.1"/>
    <property type="molecule type" value="Genomic_DNA"/>
</dbReference>
<proteinExistence type="inferred from homology"/>
<dbReference type="STRING" id="84531.LA76x_5068"/>
<dbReference type="InterPro" id="IPR036390">
    <property type="entry name" value="WH_DNA-bd_sf"/>
</dbReference>
<dbReference type="FunFam" id="1.10.10.10:FF:000038">
    <property type="entry name" value="Glycine cleavage system transcriptional activator"/>
    <property type="match status" value="1"/>
</dbReference>
<keyword evidence="7" id="KW-1185">Reference proteome</keyword>
<dbReference type="PANTHER" id="PTHR30537:SF74">
    <property type="entry name" value="HTH-TYPE TRANSCRIPTIONAL REGULATOR TRPI"/>
    <property type="match status" value="1"/>
</dbReference>
<dbReference type="PANTHER" id="PTHR30537">
    <property type="entry name" value="HTH-TYPE TRANSCRIPTIONAL REGULATOR"/>
    <property type="match status" value="1"/>
</dbReference>
<dbReference type="PRINTS" id="PR00039">
    <property type="entry name" value="HTHLYSR"/>
</dbReference>
<dbReference type="SUPFAM" id="SSF53850">
    <property type="entry name" value="Periplasmic binding protein-like II"/>
    <property type="match status" value="1"/>
</dbReference>
<dbReference type="GO" id="GO:0043565">
    <property type="term" value="F:sequence-specific DNA binding"/>
    <property type="evidence" value="ECO:0007669"/>
    <property type="project" value="TreeGrafter"/>
</dbReference>
<evidence type="ECO:0000256" key="1">
    <source>
        <dbReference type="ARBA" id="ARBA00009437"/>
    </source>
</evidence>
<dbReference type="Proteomes" id="UP000060787">
    <property type="component" value="Chromosome"/>
</dbReference>
<keyword evidence="2" id="KW-0805">Transcription regulation</keyword>
<dbReference type="InterPro" id="IPR058163">
    <property type="entry name" value="LysR-type_TF_proteobact-type"/>
</dbReference>
<dbReference type="NCBIfam" id="NF008352">
    <property type="entry name" value="PRK11139.1"/>
    <property type="match status" value="1"/>
</dbReference>
<evidence type="ECO:0000256" key="4">
    <source>
        <dbReference type="ARBA" id="ARBA00023163"/>
    </source>
</evidence>
<dbReference type="InterPro" id="IPR000847">
    <property type="entry name" value="LysR_HTH_N"/>
</dbReference>
<organism evidence="6 7">
    <name type="scientific">Lysobacter antibioticus</name>
    <dbReference type="NCBI Taxonomy" id="84531"/>
    <lineage>
        <taxon>Bacteria</taxon>
        <taxon>Pseudomonadati</taxon>
        <taxon>Pseudomonadota</taxon>
        <taxon>Gammaproteobacteria</taxon>
        <taxon>Lysobacterales</taxon>
        <taxon>Lysobacteraceae</taxon>
        <taxon>Lysobacter</taxon>
    </lineage>
</organism>
<evidence type="ECO:0000256" key="3">
    <source>
        <dbReference type="ARBA" id="ARBA00023125"/>
    </source>
</evidence>
<dbReference type="Pfam" id="PF03466">
    <property type="entry name" value="LysR_substrate"/>
    <property type="match status" value="1"/>
</dbReference>
<dbReference type="eggNOG" id="COG0583">
    <property type="taxonomic scope" value="Bacteria"/>
</dbReference>
<dbReference type="KEGG" id="lab:LA76x_5068"/>
<dbReference type="CDD" id="cd08432">
    <property type="entry name" value="PBP2_GcdR_TrpI_HvrB_AmpR_like"/>
    <property type="match status" value="1"/>
</dbReference>
<comment type="similarity">
    <text evidence="1">Belongs to the LysR transcriptional regulatory family.</text>
</comment>
<dbReference type="Gene3D" id="1.10.10.10">
    <property type="entry name" value="Winged helix-like DNA-binding domain superfamily/Winged helix DNA-binding domain"/>
    <property type="match status" value="1"/>
</dbReference>
<gene>
    <name evidence="6" type="ORF">LA76x_5068</name>
</gene>
<name>A0A0S2FI76_LYSAN</name>
<accession>A0A0S2FI76</accession>
<keyword evidence="3" id="KW-0238">DNA-binding</keyword>
<feature type="domain" description="HTH lysR-type" evidence="5">
    <location>
        <begin position="20"/>
        <end position="75"/>
    </location>
</feature>
<evidence type="ECO:0000313" key="6">
    <source>
        <dbReference type="EMBL" id="ALN83170.1"/>
    </source>
</evidence>
<dbReference type="InterPro" id="IPR036388">
    <property type="entry name" value="WH-like_DNA-bd_sf"/>
</dbReference>
<sequence length="319" mass="34619">MHASVRESEALLKSRPPAPLNALRAFETAARCLSFQEAAGQLFVTPAAVSHQVKRLEAYLGVKLFERGHRAVELTAEGAALAVSLSELFAQLDRVLDRVAAPTAAHLRVSTVESFAAKWLAPRLHRFHHDHADIQLRIETGNERVDFVRDGIDVAIRYGPGAYTGVHAERWMDAPVFPVCAPALANDARRPLASPDDLRHHTLLHDEGATGRPGVPDWAAWLEASGATGVDATRGPMFASMYLAQEAAVARHGVALGVAPLVEEDLQRGRLIKPFDDSLDNAYAFWIVRRQGADTGPAVDAFCRWLRKEASAGAIPTPG</sequence>
<dbReference type="PATRIC" id="fig|84531.8.peg.5076"/>
<evidence type="ECO:0000259" key="5">
    <source>
        <dbReference type="PROSITE" id="PS50931"/>
    </source>
</evidence>
<dbReference type="PROSITE" id="PS50931">
    <property type="entry name" value="HTH_LYSR"/>
    <property type="match status" value="1"/>
</dbReference>
<dbReference type="Pfam" id="PF00126">
    <property type="entry name" value="HTH_1"/>
    <property type="match status" value="1"/>
</dbReference>
<dbReference type="SUPFAM" id="SSF46785">
    <property type="entry name" value="Winged helix' DNA-binding domain"/>
    <property type="match status" value="1"/>
</dbReference>
<reference evidence="6 7" key="1">
    <citation type="journal article" date="2015" name="BMC Genomics">
        <title>Comparative genomics and metabolic profiling of the genus Lysobacter.</title>
        <authorList>
            <person name="de Bruijn I."/>
            <person name="Cheng X."/>
            <person name="de Jager V."/>
            <person name="Exposito R.G."/>
            <person name="Watrous J."/>
            <person name="Patel N."/>
            <person name="Postma J."/>
            <person name="Dorrestein P.C."/>
            <person name="Kobayashi D."/>
            <person name="Raaijmakers J.M."/>
        </authorList>
    </citation>
    <scope>NUCLEOTIDE SEQUENCE [LARGE SCALE GENOMIC DNA]</scope>
    <source>
        <strain evidence="6 7">76</strain>
    </source>
</reference>